<keyword evidence="7 9" id="KW-1133">Transmembrane helix</keyword>
<sequence length="225" mass="25070">MDFSFLSDYYMYFIDGIKLTLFISLISVFLGTLFGIVLYAMKKSKFTILKINIFKVLSSAYIEVVRGTPLYLQIMIVYYGADQIFNLDMPAIASGILAISLNSAAYVSELIRAGIEAVDKGQLEAARSLGMNYSKAMFLVIIPQAIKNILPAIGNEFIAVIKESSMASTIGVAELMYAANKVTGRIFRSFEPLIISAICYFVLTYTLGRVIKYIERRMNTDALCK</sequence>
<dbReference type="CDD" id="cd06261">
    <property type="entry name" value="TM_PBP2"/>
    <property type="match status" value="1"/>
</dbReference>
<comment type="subcellular location">
    <subcellularLocation>
        <location evidence="1 9">Cell membrane</location>
        <topology evidence="1 9">Multi-pass membrane protein</topology>
    </subcellularLocation>
</comment>
<evidence type="ECO:0000256" key="4">
    <source>
        <dbReference type="ARBA" id="ARBA00022475"/>
    </source>
</evidence>
<dbReference type="PROSITE" id="PS50928">
    <property type="entry name" value="ABC_TM1"/>
    <property type="match status" value="1"/>
</dbReference>
<protein>
    <submittedName>
        <fullName evidence="11">Arginine transport system permease protein ArtQ</fullName>
    </submittedName>
</protein>
<dbReference type="EMBL" id="CYZR01000003">
    <property type="protein sequence ID" value="CUN73329.1"/>
    <property type="molecule type" value="Genomic_DNA"/>
</dbReference>
<evidence type="ECO:0000259" key="10">
    <source>
        <dbReference type="PROSITE" id="PS50928"/>
    </source>
</evidence>
<feature type="transmembrane region" description="Helical" evidence="9">
    <location>
        <begin position="20"/>
        <end position="40"/>
    </location>
</feature>
<dbReference type="Proteomes" id="UP000095488">
    <property type="component" value="Unassembled WGS sequence"/>
</dbReference>
<keyword evidence="12" id="KW-1185">Reference proteome</keyword>
<comment type="caution">
    <text evidence="11">The sequence shown here is derived from an EMBL/GenBank/DDBJ whole genome shotgun (WGS) entry which is preliminary data.</text>
</comment>
<organism evidence="11 12">
    <name type="scientific">Sarcina ventriculi</name>
    <name type="common">Clostridium ventriculi</name>
    <dbReference type="NCBI Taxonomy" id="1267"/>
    <lineage>
        <taxon>Bacteria</taxon>
        <taxon>Bacillati</taxon>
        <taxon>Bacillota</taxon>
        <taxon>Clostridia</taxon>
        <taxon>Eubacteriales</taxon>
        <taxon>Clostridiaceae</taxon>
        <taxon>Sarcina</taxon>
    </lineage>
</organism>
<name>A0ABP2ASW7_SARVE</name>
<dbReference type="SUPFAM" id="SSF161098">
    <property type="entry name" value="MetI-like"/>
    <property type="match status" value="1"/>
</dbReference>
<accession>A0ABP2ASW7</accession>
<proteinExistence type="inferred from homology"/>
<dbReference type="Gene3D" id="1.10.3720.10">
    <property type="entry name" value="MetI-like"/>
    <property type="match status" value="1"/>
</dbReference>
<evidence type="ECO:0000256" key="8">
    <source>
        <dbReference type="ARBA" id="ARBA00023136"/>
    </source>
</evidence>
<gene>
    <name evidence="11" type="primary">artQ</name>
    <name evidence="11" type="ORF">ERS852473_00931</name>
</gene>
<evidence type="ECO:0000256" key="5">
    <source>
        <dbReference type="ARBA" id="ARBA00022692"/>
    </source>
</evidence>
<reference evidence="11 12" key="1">
    <citation type="submission" date="2015-09" db="EMBL/GenBank/DDBJ databases">
        <authorList>
            <consortium name="Pathogen Informatics"/>
            <person name="Wu L."/>
            <person name="Ma J."/>
        </authorList>
    </citation>
    <scope>NUCLEOTIDE SEQUENCE [LARGE SCALE GENOMIC DNA]</scope>
    <source>
        <strain evidence="11 12">2789STDY5834858</strain>
    </source>
</reference>
<evidence type="ECO:0000256" key="1">
    <source>
        <dbReference type="ARBA" id="ARBA00004651"/>
    </source>
</evidence>
<comment type="similarity">
    <text evidence="2">Belongs to the binding-protein-dependent transport system permease family. HisMQ subfamily.</text>
</comment>
<keyword evidence="5 9" id="KW-0812">Transmembrane</keyword>
<evidence type="ECO:0000313" key="11">
    <source>
        <dbReference type="EMBL" id="CUN73329.1"/>
    </source>
</evidence>
<evidence type="ECO:0000256" key="9">
    <source>
        <dbReference type="RuleBase" id="RU363032"/>
    </source>
</evidence>
<dbReference type="InterPro" id="IPR000515">
    <property type="entry name" value="MetI-like"/>
</dbReference>
<evidence type="ECO:0000256" key="7">
    <source>
        <dbReference type="ARBA" id="ARBA00022989"/>
    </source>
</evidence>
<dbReference type="NCBIfam" id="TIGR01726">
    <property type="entry name" value="HEQRo_perm_3TM"/>
    <property type="match status" value="1"/>
</dbReference>
<evidence type="ECO:0000256" key="6">
    <source>
        <dbReference type="ARBA" id="ARBA00022970"/>
    </source>
</evidence>
<evidence type="ECO:0000256" key="2">
    <source>
        <dbReference type="ARBA" id="ARBA00010072"/>
    </source>
</evidence>
<dbReference type="RefSeq" id="WP_055258625.1">
    <property type="nucleotide sequence ID" value="NZ_BCMV01000065.1"/>
</dbReference>
<keyword evidence="8 9" id="KW-0472">Membrane</keyword>
<evidence type="ECO:0000256" key="3">
    <source>
        <dbReference type="ARBA" id="ARBA00022448"/>
    </source>
</evidence>
<dbReference type="InterPro" id="IPR010065">
    <property type="entry name" value="AA_ABC_transptr_permease_3TM"/>
</dbReference>
<dbReference type="PANTHER" id="PTHR30614:SF20">
    <property type="entry name" value="GLUTAMINE TRANSPORT SYSTEM PERMEASE PROTEIN GLNP"/>
    <property type="match status" value="1"/>
</dbReference>
<keyword evidence="3 9" id="KW-0813">Transport</keyword>
<feature type="transmembrane region" description="Helical" evidence="9">
    <location>
        <begin position="193"/>
        <end position="211"/>
    </location>
</feature>
<dbReference type="Pfam" id="PF00528">
    <property type="entry name" value="BPD_transp_1"/>
    <property type="match status" value="1"/>
</dbReference>
<dbReference type="InterPro" id="IPR043429">
    <property type="entry name" value="ArtM/GltK/GlnP/TcyL/YhdX-like"/>
</dbReference>
<evidence type="ECO:0000313" key="12">
    <source>
        <dbReference type="Proteomes" id="UP000095488"/>
    </source>
</evidence>
<keyword evidence="4" id="KW-1003">Cell membrane</keyword>
<dbReference type="PANTHER" id="PTHR30614">
    <property type="entry name" value="MEMBRANE COMPONENT OF AMINO ACID ABC TRANSPORTER"/>
    <property type="match status" value="1"/>
</dbReference>
<keyword evidence="6" id="KW-0029">Amino-acid transport</keyword>
<dbReference type="InterPro" id="IPR035906">
    <property type="entry name" value="MetI-like_sf"/>
</dbReference>
<feature type="domain" description="ABC transmembrane type-1" evidence="10">
    <location>
        <begin position="17"/>
        <end position="211"/>
    </location>
</feature>